<evidence type="ECO:0000313" key="2">
    <source>
        <dbReference type="EMBL" id="VEL38527.1"/>
    </source>
</evidence>
<evidence type="ECO:0000313" key="3">
    <source>
        <dbReference type="Proteomes" id="UP000784294"/>
    </source>
</evidence>
<keyword evidence="3" id="KW-1185">Reference proteome</keyword>
<feature type="region of interest" description="Disordered" evidence="1">
    <location>
        <begin position="66"/>
        <end position="105"/>
    </location>
</feature>
<dbReference type="Proteomes" id="UP000784294">
    <property type="component" value="Unassembled WGS sequence"/>
</dbReference>
<accession>A0A448XK34</accession>
<proteinExistence type="predicted"/>
<evidence type="ECO:0000256" key="1">
    <source>
        <dbReference type="SAM" id="MobiDB-lite"/>
    </source>
</evidence>
<feature type="compositionally biased region" description="Polar residues" evidence="1">
    <location>
        <begin position="14"/>
        <end position="41"/>
    </location>
</feature>
<organism evidence="2 3">
    <name type="scientific">Protopolystoma xenopodis</name>
    <dbReference type="NCBI Taxonomy" id="117903"/>
    <lineage>
        <taxon>Eukaryota</taxon>
        <taxon>Metazoa</taxon>
        <taxon>Spiralia</taxon>
        <taxon>Lophotrochozoa</taxon>
        <taxon>Platyhelminthes</taxon>
        <taxon>Monogenea</taxon>
        <taxon>Polyopisthocotylea</taxon>
        <taxon>Polystomatidea</taxon>
        <taxon>Polystomatidae</taxon>
        <taxon>Protopolystoma</taxon>
    </lineage>
</organism>
<reference evidence="2" key="1">
    <citation type="submission" date="2018-11" db="EMBL/GenBank/DDBJ databases">
        <authorList>
            <consortium name="Pathogen Informatics"/>
        </authorList>
    </citation>
    <scope>NUCLEOTIDE SEQUENCE</scope>
</reference>
<protein>
    <submittedName>
        <fullName evidence="2">Uncharacterized protein</fullName>
    </submittedName>
</protein>
<sequence length="105" mass="11258">MAKRERSREEDISVGSSELLNYSTGTSLGRGSCSPFLSSPRPNLPRHVDGKKAFCLYEEGADIKAGSVGKHGRASGKAGKTGVEQERCPRPTRMVKNGDYGMLVG</sequence>
<name>A0A448XK34_9PLAT</name>
<feature type="region of interest" description="Disordered" evidence="1">
    <location>
        <begin position="1"/>
        <end position="44"/>
    </location>
</feature>
<comment type="caution">
    <text evidence="2">The sequence shown here is derived from an EMBL/GenBank/DDBJ whole genome shotgun (WGS) entry which is preliminary data.</text>
</comment>
<dbReference type="EMBL" id="CAAALY010258177">
    <property type="protein sequence ID" value="VEL38527.1"/>
    <property type="molecule type" value="Genomic_DNA"/>
</dbReference>
<dbReference type="AlphaFoldDB" id="A0A448XK34"/>
<gene>
    <name evidence="2" type="ORF">PXEA_LOCUS31967</name>
</gene>
<feature type="compositionally biased region" description="Basic and acidic residues" evidence="1">
    <location>
        <begin position="1"/>
        <end position="11"/>
    </location>
</feature>